<evidence type="ECO:0000256" key="1">
    <source>
        <dbReference type="SAM" id="MobiDB-lite"/>
    </source>
</evidence>
<dbReference type="EMBL" id="JBFALK010000015">
    <property type="protein sequence ID" value="MEV0972043.1"/>
    <property type="molecule type" value="Genomic_DNA"/>
</dbReference>
<dbReference type="Pfam" id="PF16158">
    <property type="entry name" value="N_BRCA1_IG"/>
    <property type="match status" value="1"/>
</dbReference>
<name>A0ABV3GK74_MICGL</name>
<sequence length="223" mass="23857">MADFELFGFRADCNGSSGVAESLDGIIAIDLQRANGDDIRVNPRRRTRRPRIDAGIASIAAAVIAAIASVLVAILSQSDDPSSSAATTSPSASSSMGLSGTGGYPLRGDSSDILLDVTYPDGSEVPRERTLNKQWELRNSGKVPWSHRFLAPVISATNDESCHPVDKRYDIPYTAPQQKVVVSAEVVTGSHPGRCHLTWKMIDKAGNYFFPGGKGVELDVIVK</sequence>
<dbReference type="RefSeq" id="WP_358136803.1">
    <property type="nucleotide sequence ID" value="NZ_JBFALK010000015.1"/>
</dbReference>
<dbReference type="CDD" id="cd14947">
    <property type="entry name" value="NBR1_like"/>
    <property type="match status" value="1"/>
</dbReference>
<evidence type="ECO:0000259" key="3">
    <source>
        <dbReference type="Pfam" id="PF16158"/>
    </source>
</evidence>
<dbReference type="InterPro" id="IPR032350">
    <property type="entry name" value="Nbr1_FW"/>
</dbReference>
<feature type="transmembrane region" description="Helical" evidence="2">
    <location>
        <begin position="54"/>
        <end position="75"/>
    </location>
</feature>
<keyword evidence="2" id="KW-0472">Membrane</keyword>
<evidence type="ECO:0000256" key="2">
    <source>
        <dbReference type="SAM" id="Phobius"/>
    </source>
</evidence>
<organism evidence="4 5">
    <name type="scientific">Microtetraspora glauca</name>
    <dbReference type="NCBI Taxonomy" id="1996"/>
    <lineage>
        <taxon>Bacteria</taxon>
        <taxon>Bacillati</taxon>
        <taxon>Actinomycetota</taxon>
        <taxon>Actinomycetes</taxon>
        <taxon>Streptosporangiales</taxon>
        <taxon>Streptosporangiaceae</taxon>
        <taxon>Microtetraspora</taxon>
    </lineage>
</organism>
<keyword evidence="2" id="KW-1133">Transmembrane helix</keyword>
<keyword evidence="2" id="KW-0812">Transmembrane</keyword>
<comment type="caution">
    <text evidence="4">The sequence shown here is derived from an EMBL/GenBank/DDBJ whole genome shotgun (WGS) entry which is preliminary data.</text>
</comment>
<protein>
    <submittedName>
        <fullName evidence="4">NBR1-Ig-like domain-containing protein</fullName>
    </submittedName>
</protein>
<reference evidence="4 5" key="1">
    <citation type="submission" date="2024-06" db="EMBL/GenBank/DDBJ databases">
        <title>The Natural Products Discovery Center: Release of the First 8490 Sequenced Strains for Exploring Actinobacteria Biosynthetic Diversity.</title>
        <authorList>
            <person name="Kalkreuter E."/>
            <person name="Kautsar S.A."/>
            <person name="Yang D."/>
            <person name="Bader C.D."/>
            <person name="Teijaro C.N."/>
            <person name="Fluegel L."/>
            <person name="Davis C.M."/>
            <person name="Simpson J.R."/>
            <person name="Lauterbach L."/>
            <person name="Steele A.D."/>
            <person name="Gui C."/>
            <person name="Meng S."/>
            <person name="Li G."/>
            <person name="Viehrig K."/>
            <person name="Ye F."/>
            <person name="Su P."/>
            <person name="Kiefer A.F."/>
            <person name="Nichols A."/>
            <person name="Cepeda A.J."/>
            <person name="Yan W."/>
            <person name="Fan B."/>
            <person name="Jiang Y."/>
            <person name="Adhikari A."/>
            <person name="Zheng C.-J."/>
            <person name="Schuster L."/>
            <person name="Cowan T.M."/>
            <person name="Smanski M.J."/>
            <person name="Chevrette M.G."/>
            <person name="De Carvalho L.P.S."/>
            <person name="Shen B."/>
        </authorList>
    </citation>
    <scope>NUCLEOTIDE SEQUENCE [LARGE SCALE GENOMIC DNA]</scope>
    <source>
        <strain evidence="4 5">NPDC050100</strain>
    </source>
</reference>
<evidence type="ECO:0000313" key="5">
    <source>
        <dbReference type="Proteomes" id="UP001551675"/>
    </source>
</evidence>
<feature type="region of interest" description="Disordered" evidence="1">
    <location>
        <begin position="81"/>
        <end position="101"/>
    </location>
</feature>
<accession>A0ABV3GK74</accession>
<evidence type="ECO:0000313" key="4">
    <source>
        <dbReference type="EMBL" id="MEV0972043.1"/>
    </source>
</evidence>
<dbReference type="Proteomes" id="UP001551675">
    <property type="component" value="Unassembled WGS sequence"/>
</dbReference>
<keyword evidence="5" id="KW-1185">Reference proteome</keyword>
<dbReference type="Gene3D" id="2.60.40.10">
    <property type="entry name" value="Immunoglobulins"/>
    <property type="match status" value="1"/>
</dbReference>
<feature type="compositionally biased region" description="Low complexity" evidence="1">
    <location>
        <begin position="81"/>
        <end position="95"/>
    </location>
</feature>
<dbReference type="InterPro" id="IPR013783">
    <property type="entry name" value="Ig-like_fold"/>
</dbReference>
<feature type="domain" description="Nbr1 FW" evidence="3">
    <location>
        <begin position="118"/>
        <end position="209"/>
    </location>
</feature>
<proteinExistence type="predicted"/>
<gene>
    <name evidence="4" type="ORF">AB0I59_25860</name>
</gene>